<dbReference type="PANTHER" id="PTHR12815:SF47">
    <property type="entry name" value="TRANSLOCATION AND ASSEMBLY MODULE SUBUNIT TAMA"/>
    <property type="match status" value="1"/>
</dbReference>
<evidence type="ECO:0000259" key="6">
    <source>
        <dbReference type="Pfam" id="PF01103"/>
    </source>
</evidence>
<reference evidence="8" key="1">
    <citation type="submission" date="2019-09" db="EMBL/GenBank/DDBJ databases">
        <authorList>
            <person name="Jung D.-H."/>
        </authorList>
    </citation>
    <scope>NUCLEOTIDE SEQUENCE [LARGE SCALE GENOMIC DNA]</scope>
    <source>
        <strain evidence="8">JA-25</strain>
    </source>
</reference>
<evidence type="ECO:0000313" key="8">
    <source>
        <dbReference type="Proteomes" id="UP000606008"/>
    </source>
</evidence>
<evidence type="ECO:0000256" key="5">
    <source>
        <dbReference type="ARBA" id="ARBA00023237"/>
    </source>
</evidence>
<keyword evidence="8" id="KW-1185">Reference proteome</keyword>
<evidence type="ECO:0000256" key="4">
    <source>
        <dbReference type="ARBA" id="ARBA00023136"/>
    </source>
</evidence>
<name>A0ABX0QLL0_9BACT</name>
<evidence type="ECO:0000256" key="2">
    <source>
        <dbReference type="ARBA" id="ARBA00022692"/>
    </source>
</evidence>
<protein>
    <submittedName>
        <fullName evidence="7">BamA/TamA family outer membrane protein</fullName>
    </submittedName>
</protein>
<evidence type="ECO:0000256" key="1">
    <source>
        <dbReference type="ARBA" id="ARBA00004370"/>
    </source>
</evidence>
<organism evidence="7 8">
    <name type="scientific">Fibrivirga algicola</name>
    <dbReference type="NCBI Taxonomy" id="2950420"/>
    <lineage>
        <taxon>Bacteria</taxon>
        <taxon>Pseudomonadati</taxon>
        <taxon>Bacteroidota</taxon>
        <taxon>Cytophagia</taxon>
        <taxon>Cytophagales</taxon>
        <taxon>Spirosomataceae</taxon>
        <taxon>Fibrivirga</taxon>
    </lineage>
</organism>
<feature type="domain" description="Bacterial surface antigen (D15)" evidence="6">
    <location>
        <begin position="505"/>
        <end position="815"/>
    </location>
</feature>
<keyword evidence="2" id="KW-0812">Transmembrane</keyword>
<evidence type="ECO:0000313" key="7">
    <source>
        <dbReference type="EMBL" id="NID13376.1"/>
    </source>
</evidence>
<keyword evidence="5" id="KW-0998">Cell outer membrane</keyword>
<dbReference type="InterPro" id="IPR000184">
    <property type="entry name" value="Bac_surfAg_D15"/>
</dbReference>
<dbReference type="Pfam" id="PF01103">
    <property type="entry name" value="Omp85"/>
    <property type="match status" value="1"/>
</dbReference>
<keyword evidence="3" id="KW-0732">Signal</keyword>
<dbReference type="EMBL" id="WAEL01000011">
    <property type="protein sequence ID" value="NID13376.1"/>
    <property type="molecule type" value="Genomic_DNA"/>
</dbReference>
<sequence>MTSGQSVGRGRAMVLRFWVRPTRVSLTFVCYALFILFVTSCAPTKRLDNQYLLFSQSVKGNQTVETDELEALIPQRPNKRLLQLPFTPGLWIYLGTSGHYNPDSAARVLEARTARFEQESQVVGNDAKALKTLNRQFNRDARKTQKYIEKGNWWMRNFGEPPVYYAQADAEANTTKMQLFLESKGFFKAKARYTVDTLTDKRVRVNYIVTENKPYTLRSITYAIPDKKIDSLVGYSLGSTFLKVGARFDIANIDAERVRLEELLRNSGYYGFSRQYIQFDVNDLATARDGDSLSRPVELEVQILNPPGKSSHPVYEIGEVQMTLARDPRAPLDTVQRNGIRYFLEEGMYSTRLLDTKIALRPGLLYRLRDYADTQRQLFLLNQFRFANVNFTDTTGRRLRTVITATPLDKYDITTELGLTVLYQGQGFPGPYANASLRVRNLFGGLETFEIAARYGLEAQLGFAADSVLYSQELGLTASLLFPQILFPGKARFLFNTLNPRTQLSVGYTVTTRPDYTRQNLRAAMTYLWQRSQAQQFNLSIADVNYLEAKPQPGPVGERFERYLDELTSQGSTIKNSFLNAFYSSVSFGYTYNTNVLGQNKRANFLRTTVESGGTTMNLLKTSAVESLSKSTGLNYYKFLRTNIDYRHYLPISPRALLAFRANAGVVFGYGSNRTAPYEKRFFAGGSNSVRAWLPRRLGLGAAFPSSTTLTDGTSVPIFAPDKSGQFDYRFEQPGDVLLEGSAELRARLFKFVADINGAFFIDAGNVWLLRDPGNNPNAVFRPGTFYQQLAVGTGVGLRLDFSFFVLRFDFAVKAYDPSRRYVDATSRQLIDERFILNKFSFKNAFSGANPVNVVFGIGYPF</sequence>
<reference evidence="8" key="2">
    <citation type="submission" date="2023-07" db="EMBL/GenBank/DDBJ databases">
        <authorList>
            <person name="Jung D.-H."/>
        </authorList>
    </citation>
    <scope>NUCLEOTIDE SEQUENCE [LARGE SCALE GENOMIC DNA]</scope>
    <source>
        <strain evidence="8">JA-25</strain>
    </source>
</reference>
<gene>
    <name evidence="7" type="ORF">F7231_24620</name>
</gene>
<dbReference type="Proteomes" id="UP000606008">
    <property type="component" value="Unassembled WGS sequence"/>
</dbReference>
<accession>A0ABX0QLL0</accession>
<evidence type="ECO:0000256" key="3">
    <source>
        <dbReference type="ARBA" id="ARBA00022729"/>
    </source>
</evidence>
<comment type="subcellular location">
    <subcellularLocation>
        <location evidence="1">Membrane</location>
    </subcellularLocation>
</comment>
<dbReference type="InterPro" id="IPR039910">
    <property type="entry name" value="D15-like"/>
</dbReference>
<proteinExistence type="predicted"/>
<dbReference type="PANTHER" id="PTHR12815">
    <property type="entry name" value="SORTING AND ASSEMBLY MACHINERY SAMM50 PROTEIN FAMILY MEMBER"/>
    <property type="match status" value="1"/>
</dbReference>
<comment type="caution">
    <text evidence="7">The sequence shown here is derived from an EMBL/GenBank/DDBJ whole genome shotgun (WGS) entry which is preliminary data.</text>
</comment>
<dbReference type="Gene3D" id="2.40.160.50">
    <property type="entry name" value="membrane protein fhac: a member of the omp85/tpsb transporter family"/>
    <property type="match status" value="1"/>
</dbReference>
<keyword evidence="4" id="KW-0472">Membrane</keyword>